<dbReference type="Pfam" id="PF07248">
    <property type="entry name" value="DUF1431"/>
    <property type="match status" value="1"/>
</dbReference>
<dbReference type="OrthoDB" id="6742557at2759"/>
<evidence type="ECO:0000256" key="1">
    <source>
        <dbReference type="SAM" id="MobiDB-lite"/>
    </source>
</evidence>
<proteinExistence type="predicted"/>
<name>A0A8K0GGE0_IGNLU</name>
<organism evidence="2 3">
    <name type="scientific">Ignelater luminosus</name>
    <name type="common">Cucubano</name>
    <name type="synonym">Pyrophorus luminosus</name>
    <dbReference type="NCBI Taxonomy" id="2038154"/>
    <lineage>
        <taxon>Eukaryota</taxon>
        <taxon>Metazoa</taxon>
        <taxon>Ecdysozoa</taxon>
        <taxon>Arthropoda</taxon>
        <taxon>Hexapoda</taxon>
        <taxon>Insecta</taxon>
        <taxon>Pterygota</taxon>
        <taxon>Neoptera</taxon>
        <taxon>Endopterygota</taxon>
        <taxon>Coleoptera</taxon>
        <taxon>Polyphaga</taxon>
        <taxon>Elateriformia</taxon>
        <taxon>Elateroidea</taxon>
        <taxon>Elateridae</taxon>
        <taxon>Agrypninae</taxon>
        <taxon>Pyrophorini</taxon>
        <taxon>Ignelater</taxon>
    </lineage>
</organism>
<comment type="caution">
    <text evidence="2">The sequence shown here is derived from an EMBL/GenBank/DDBJ whole genome shotgun (WGS) entry which is preliminary data.</text>
</comment>
<feature type="region of interest" description="Disordered" evidence="1">
    <location>
        <begin position="520"/>
        <end position="609"/>
    </location>
</feature>
<feature type="compositionally biased region" description="Basic and acidic residues" evidence="1">
    <location>
        <begin position="531"/>
        <end position="548"/>
    </location>
</feature>
<protein>
    <submittedName>
        <fullName evidence="2">Uncharacterized protein</fullName>
    </submittedName>
</protein>
<feature type="region of interest" description="Disordered" evidence="1">
    <location>
        <begin position="350"/>
        <end position="415"/>
    </location>
</feature>
<dbReference type="EMBL" id="VTPC01001991">
    <property type="protein sequence ID" value="KAF2900777.1"/>
    <property type="molecule type" value="Genomic_DNA"/>
</dbReference>
<keyword evidence="3" id="KW-1185">Reference proteome</keyword>
<accession>A0A8K0GGE0</accession>
<dbReference type="Proteomes" id="UP000801492">
    <property type="component" value="Unassembled WGS sequence"/>
</dbReference>
<feature type="region of interest" description="Disordered" evidence="1">
    <location>
        <begin position="474"/>
        <end position="502"/>
    </location>
</feature>
<gene>
    <name evidence="2" type="ORF">ILUMI_05407</name>
</gene>
<reference evidence="2" key="1">
    <citation type="submission" date="2019-08" db="EMBL/GenBank/DDBJ databases">
        <title>The genome of the North American firefly Photinus pyralis.</title>
        <authorList>
            <consortium name="Photinus pyralis genome working group"/>
            <person name="Fallon T.R."/>
            <person name="Sander Lower S.E."/>
            <person name="Weng J.-K."/>
        </authorList>
    </citation>
    <scope>NUCLEOTIDE SEQUENCE</scope>
    <source>
        <strain evidence="2">TRF0915ILg1</strain>
        <tissue evidence="2">Whole body</tissue>
    </source>
</reference>
<evidence type="ECO:0000313" key="2">
    <source>
        <dbReference type="EMBL" id="KAF2900777.1"/>
    </source>
</evidence>
<feature type="compositionally biased region" description="Basic and acidic residues" evidence="1">
    <location>
        <begin position="160"/>
        <end position="175"/>
    </location>
</feature>
<dbReference type="AlphaFoldDB" id="A0A8K0GGE0"/>
<feature type="compositionally biased region" description="Basic residues" evidence="1">
    <location>
        <begin position="574"/>
        <end position="584"/>
    </location>
</feature>
<feature type="region of interest" description="Disordered" evidence="1">
    <location>
        <begin position="436"/>
        <end position="461"/>
    </location>
</feature>
<evidence type="ECO:0000313" key="3">
    <source>
        <dbReference type="Proteomes" id="UP000801492"/>
    </source>
</evidence>
<feature type="region of interest" description="Disordered" evidence="1">
    <location>
        <begin position="141"/>
        <end position="185"/>
    </location>
</feature>
<sequence length="609" mass="69091">MALRLANKINRNIIQNFGKVLYTGKVETIATTAVRNINEETRTKDVNVQKSQVYPPPTHIPSMMSPITNSTNDQIESEKNVQMHKLQPSMLPEYYKHTIDVQHATYPKPPEMEPPKPLTQYRQFEKSTTYKSVKLPLKQTRLAGPFPDPVKVMPSDTMSDQEKAEQKTAEARIVKGDTSSSPKMVNFSTQQRSYSYGGTIGPDDKKCRKKAPKKNCPSLKGPCEPPESKSCDRDYPFKDCKKKDAPYPAYSEFCHTIPDEHPSECKICPWKPSEHPTFKPNKKRYHTSAIAFCPRKRLHEKRQLKTDLKNSWVEEGKWKKETLLEPRIDINNFSNIEPLSSVNSPSLYLDGNKPCKRPNINRCPPGTSKKDRKRKKGKKGKKGKKMKKSKGGKKSKKQKKRSRKPKKKALPLSSDRSWITLVDTESIKEFPNLFNNGPYLLAGKKKRKGKKKEKYPTVRKGKCKKVPSGSCKIKNKPAEGVPGRCPKPKRKKLIGDCPEERSRCKDTAPLAIPSVEYLLDGKKKKKGGKSKKSEKPKKCPQIEKGRCQDDDDDKPCGPKTKGGTKRCPSDLLVKRRRKAKRPIKKAQGIIIPEMIPSTSKNSDMCLGKK</sequence>
<feature type="compositionally biased region" description="Basic residues" evidence="1">
    <location>
        <begin position="443"/>
        <end position="461"/>
    </location>
</feature>
<feature type="compositionally biased region" description="Basic residues" evidence="1">
    <location>
        <begin position="370"/>
        <end position="409"/>
    </location>
</feature>
<dbReference type="InterPro" id="IPR006611">
    <property type="entry name" value="DUF1431_DROsp"/>
</dbReference>